<gene>
    <name evidence="6" type="primary">LOC106177525</name>
</gene>
<evidence type="ECO:0000256" key="3">
    <source>
        <dbReference type="ARBA" id="ARBA00033330"/>
    </source>
</evidence>
<dbReference type="GO" id="GO:0031083">
    <property type="term" value="C:BLOC-1 complex"/>
    <property type="evidence" value="ECO:0007669"/>
    <property type="project" value="InterPro"/>
</dbReference>
<dbReference type="STRING" id="7574.A0A1S3JZF4"/>
<keyword evidence="2 4" id="KW-0175">Coiled coil</keyword>
<dbReference type="GeneID" id="106177525"/>
<comment type="similarity">
    <text evidence="1">Belongs to the SNAPIN family.</text>
</comment>
<dbReference type="InParanoid" id="A0A1S3JZF4"/>
<organism evidence="5 6">
    <name type="scientific">Lingula anatina</name>
    <name type="common">Brachiopod</name>
    <name type="synonym">Lingula unguis</name>
    <dbReference type="NCBI Taxonomy" id="7574"/>
    <lineage>
        <taxon>Eukaryota</taxon>
        <taxon>Metazoa</taxon>
        <taxon>Spiralia</taxon>
        <taxon>Lophotrochozoa</taxon>
        <taxon>Brachiopoda</taxon>
        <taxon>Linguliformea</taxon>
        <taxon>Lingulata</taxon>
        <taxon>Lingulida</taxon>
        <taxon>Linguloidea</taxon>
        <taxon>Lingulidae</taxon>
        <taxon>Lingula</taxon>
    </lineage>
</organism>
<dbReference type="GO" id="GO:0016079">
    <property type="term" value="P:synaptic vesicle exocytosis"/>
    <property type="evidence" value="ECO:0007669"/>
    <property type="project" value="TreeGrafter"/>
</dbReference>
<dbReference type="FunCoup" id="A0A1S3JZF4">
    <property type="interactions" value="221"/>
</dbReference>
<accession>A0A1S3JZF4</accession>
<reference evidence="6" key="1">
    <citation type="submission" date="2025-08" db="UniProtKB">
        <authorList>
            <consortium name="RefSeq"/>
        </authorList>
    </citation>
    <scope>IDENTIFICATION</scope>
    <source>
        <tissue evidence="6">Gonads</tissue>
    </source>
</reference>
<dbReference type="Pfam" id="PF14712">
    <property type="entry name" value="Snapin_Pallidin"/>
    <property type="match status" value="1"/>
</dbReference>
<dbReference type="RefSeq" id="XP_013415783.1">
    <property type="nucleotide sequence ID" value="XM_013560329.2"/>
</dbReference>
<evidence type="ECO:0000313" key="6">
    <source>
        <dbReference type="RefSeq" id="XP_013415783.1"/>
    </source>
</evidence>
<dbReference type="GO" id="GO:0007040">
    <property type="term" value="P:lysosome organization"/>
    <property type="evidence" value="ECO:0007669"/>
    <property type="project" value="TreeGrafter"/>
</dbReference>
<evidence type="ECO:0000256" key="2">
    <source>
        <dbReference type="ARBA" id="ARBA00023054"/>
    </source>
</evidence>
<dbReference type="GO" id="GO:0008021">
    <property type="term" value="C:synaptic vesicle"/>
    <property type="evidence" value="ECO:0007669"/>
    <property type="project" value="TreeGrafter"/>
</dbReference>
<feature type="coiled-coil region" evidence="4">
    <location>
        <begin position="85"/>
        <end position="126"/>
    </location>
</feature>
<name>A0A1S3JZF4_LINAN</name>
<evidence type="ECO:0000313" key="5">
    <source>
        <dbReference type="Proteomes" id="UP000085678"/>
    </source>
</evidence>
<dbReference type="GO" id="GO:0008333">
    <property type="term" value="P:endosome to lysosome transport"/>
    <property type="evidence" value="ECO:0007669"/>
    <property type="project" value="TreeGrafter"/>
</dbReference>
<evidence type="ECO:0000256" key="1">
    <source>
        <dbReference type="ARBA" id="ARBA00006111"/>
    </source>
</evidence>
<proteinExistence type="inferred from homology"/>
<dbReference type="GO" id="GO:0006886">
    <property type="term" value="P:intracellular protein transport"/>
    <property type="evidence" value="ECO:0007669"/>
    <property type="project" value="InterPro"/>
</dbReference>
<dbReference type="GO" id="GO:0099078">
    <property type="term" value="C:BORC complex"/>
    <property type="evidence" value="ECO:0007669"/>
    <property type="project" value="TreeGrafter"/>
</dbReference>
<evidence type="ECO:0000256" key="4">
    <source>
        <dbReference type="SAM" id="Coils"/>
    </source>
</evidence>
<dbReference type="PANTHER" id="PTHR31305:SF2">
    <property type="entry name" value="SNARE-ASSOCIATED PROTEIN SNAPIN"/>
    <property type="match status" value="1"/>
</dbReference>
<dbReference type="GO" id="GO:0032418">
    <property type="term" value="P:lysosome localization"/>
    <property type="evidence" value="ECO:0007669"/>
    <property type="project" value="TreeGrafter"/>
</dbReference>
<dbReference type="KEGG" id="lak:106177525"/>
<sequence length="134" mass="14906">MSASGGELSSAMPENIDDSSARSVLAEGLLELFKPCVEEIDDKVSAVRQSQVDLRQQIDSLAEDLRKVSDAQQVPVELEPYVKKLNNARRRVMLVNNIIQNAQERLGKLQQNISKETSRRKTLLQESPTGSLSK</sequence>
<protein>
    <recommendedName>
        <fullName evidence="3">Biogenesis of lysosome-related organelles complex 1 subunit 7</fullName>
    </recommendedName>
</protein>
<keyword evidence="5" id="KW-1185">Reference proteome</keyword>
<dbReference type="Proteomes" id="UP000085678">
    <property type="component" value="Unplaced"/>
</dbReference>
<dbReference type="InterPro" id="IPR017246">
    <property type="entry name" value="Snapin"/>
</dbReference>
<dbReference type="InterPro" id="IPR028119">
    <property type="entry name" value="Snapin/Pallidin/Snn1"/>
</dbReference>
<dbReference type="OrthoDB" id="5399166at2759"/>
<dbReference type="AlphaFoldDB" id="A0A1S3JZF4"/>
<dbReference type="PANTHER" id="PTHR31305">
    <property type="entry name" value="SNARE-ASSOCIATED PROTEIN SNAPIN"/>
    <property type="match status" value="1"/>
</dbReference>
<dbReference type="GO" id="GO:0000149">
    <property type="term" value="F:SNARE binding"/>
    <property type="evidence" value="ECO:0007669"/>
    <property type="project" value="TreeGrafter"/>
</dbReference>
<dbReference type="GO" id="GO:2000300">
    <property type="term" value="P:regulation of synaptic vesicle exocytosis"/>
    <property type="evidence" value="ECO:0007669"/>
    <property type="project" value="TreeGrafter"/>
</dbReference>